<protein>
    <submittedName>
        <fullName evidence="1">Uncharacterized protein</fullName>
    </submittedName>
</protein>
<gene>
    <name evidence="1" type="ORF">AAFP95_18460</name>
</gene>
<sequence length="97" mass="11164">MQVYHEDAFGQYEKGVDTQNLVPVHENGGELYIGLEAKPQTTVSLLIQMLEGSENPLVDTFEEKEFIQWHILSGNTWMDLSDYMLKNETRKFTNPAL</sequence>
<accession>A0AAU6WM82</accession>
<organism evidence="1 2">
    <name type="scientific">Chryseobacterium endophyticum</name>
    <dbReference type="NCBI Taxonomy" id="1854762"/>
    <lineage>
        <taxon>Bacteria</taxon>
        <taxon>Pseudomonadati</taxon>
        <taxon>Bacteroidota</taxon>
        <taxon>Flavobacteriia</taxon>
        <taxon>Flavobacteriales</taxon>
        <taxon>Weeksellaceae</taxon>
        <taxon>Chryseobacterium group</taxon>
        <taxon>Chryseobacterium</taxon>
    </lineage>
</organism>
<proteinExistence type="predicted"/>
<reference evidence="1 2" key="1">
    <citation type="submission" date="2024-04" db="EMBL/GenBank/DDBJ databases">
        <title>Genome sequencing and assembly of rice foliar adapted Chryseobacterium endophyticum OsEnb-ALM-A6.</title>
        <authorList>
            <person name="Kumar S."/>
            <person name="Javed M."/>
            <person name="Chouhan V."/>
            <person name="Charishma K."/>
            <person name="Patel A."/>
            <person name="Kumar M."/>
            <person name="Sahu K.P."/>
            <person name="Kumar A."/>
        </authorList>
    </citation>
    <scope>NUCLEOTIDE SEQUENCE [LARGE SCALE GENOMIC DNA]</scope>
    <source>
        <strain evidence="1 2">OsEnb-ALM-A6</strain>
    </source>
</reference>
<dbReference type="AlphaFoldDB" id="A0AAU6WM82"/>
<evidence type="ECO:0000313" key="1">
    <source>
        <dbReference type="EMBL" id="XAO73679.1"/>
    </source>
</evidence>
<keyword evidence="2" id="KW-1185">Reference proteome</keyword>
<dbReference type="EMBL" id="CP154834">
    <property type="protein sequence ID" value="XAO73679.1"/>
    <property type="molecule type" value="Genomic_DNA"/>
</dbReference>
<dbReference type="RefSeq" id="WP_345766093.1">
    <property type="nucleotide sequence ID" value="NZ_CP154834.1"/>
</dbReference>
<evidence type="ECO:0000313" key="2">
    <source>
        <dbReference type="Proteomes" id="UP001463665"/>
    </source>
</evidence>
<name>A0AAU6WM82_9FLAO</name>
<dbReference type="Proteomes" id="UP001463665">
    <property type="component" value="Chromosome"/>
</dbReference>